<comment type="catalytic activity">
    <reaction evidence="6">
        <text>dUTP + H2O = dUMP + diphosphate + H(+)</text>
        <dbReference type="Rhea" id="RHEA:10248"/>
        <dbReference type="ChEBI" id="CHEBI:15377"/>
        <dbReference type="ChEBI" id="CHEBI:15378"/>
        <dbReference type="ChEBI" id="CHEBI:33019"/>
        <dbReference type="ChEBI" id="CHEBI:61555"/>
        <dbReference type="ChEBI" id="CHEBI:246422"/>
        <dbReference type="EC" id="3.6.1.23"/>
    </reaction>
</comment>
<dbReference type="GO" id="GO:0006226">
    <property type="term" value="P:dUMP biosynthetic process"/>
    <property type="evidence" value="ECO:0007669"/>
    <property type="project" value="UniProtKB-UniRule"/>
</dbReference>
<dbReference type="GO" id="GO:0004170">
    <property type="term" value="F:dUTP diphosphatase activity"/>
    <property type="evidence" value="ECO:0007669"/>
    <property type="project" value="UniProtKB-UniRule"/>
</dbReference>
<gene>
    <name evidence="8" type="ORF">COEREDRAFT_48228</name>
</gene>
<keyword evidence="6" id="KW-0460">Magnesium</keyword>
<dbReference type="PANTHER" id="PTHR11241">
    <property type="entry name" value="DEOXYURIDINE 5'-TRIPHOSPHATE NUCLEOTIDOHYDROLASE"/>
    <property type="match status" value="1"/>
</dbReference>
<dbReference type="NCBIfam" id="NF001862">
    <property type="entry name" value="PRK00601.1"/>
    <property type="match status" value="1"/>
</dbReference>
<dbReference type="Gene3D" id="2.70.40.10">
    <property type="match status" value="1"/>
</dbReference>
<dbReference type="InterPro" id="IPR029054">
    <property type="entry name" value="dUTPase-like"/>
</dbReference>
<comment type="similarity">
    <text evidence="2 6">Belongs to the dUTPase family.</text>
</comment>
<keyword evidence="5 6" id="KW-0546">Nucleotide metabolism</keyword>
<evidence type="ECO:0000256" key="5">
    <source>
        <dbReference type="ARBA" id="ARBA00023080"/>
    </source>
</evidence>
<dbReference type="NCBIfam" id="TIGR00576">
    <property type="entry name" value="dut"/>
    <property type="match status" value="1"/>
</dbReference>
<evidence type="ECO:0000256" key="4">
    <source>
        <dbReference type="ARBA" id="ARBA00022801"/>
    </source>
</evidence>
<comment type="pathway">
    <text evidence="1 6">Pyrimidine metabolism; dUMP biosynthesis; dUMP from dCTP (dUTP route): step 2/2.</text>
</comment>
<evidence type="ECO:0000313" key="9">
    <source>
        <dbReference type="Proteomes" id="UP000242474"/>
    </source>
</evidence>
<reference evidence="8 9" key="1">
    <citation type="journal article" date="2015" name="Genome Biol. Evol.">
        <title>Phylogenomic analyses indicate that early fungi evolved digesting cell walls of algal ancestors of land plants.</title>
        <authorList>
            <person name="Chang Y."/>
            <person name="Wang S."/>
            <person name="Sekimoto S."/>
            <person name="Aerts A.L."/>
            <person name="Choi C."/>
            <person name="Clum A."/>
            <person name="LaButti K.M."/>
            <person name="Lindquist E.A."/>
            <person name="Yee Ngan C."/>
            <person name="Ohm R.A."/>
            <person name="Salamov A.A."/>
            <person name="Grigoriev I.V."/>
            <person name="Spatafora J.W."/>
            <person name="Berbee M.L."/>
        </authorList>
    </citation>
    <scope>NUCLEOTIDE SEQUENCE [LARGE SCALE GENOMIC DNA]</scope>
    <source>
        <strain evidence="8 9">NRRL 1564</strain>
    </source>
</reference>
<comment type="function">
    <text evidence="6">Involved in nucleotide metabolism via production of dUMP, the immediate precursor of thymidine nucleotides, and decreases the intracellular concentration of dUTP so that uracil cannot be incorporated into DNA.</text>
</comment>
<feature type="domain" description="dUTPase-like" evidence="7">
    <location>
        <begin position="64"/>
        <end position="188"/>
    </location>
</feature>
<dbReference type="GO" id="GO:0000287">
    <property type="term" value="F:magnesium ion binding"/>
    <property type="evidence" value="ECO:0007669"/>
    <property type="project" value="UniProtKB-UniRule"/>
</dbReference>
<dbReference type="UniPathway" id="UPA00610">
    <property type="reaction ID" value="UER00666"/>
</dbReference>
<dbReference type="Pfam" id="PF00692">
    <property type="entry name" value="dUTPase"/>
    <property type="match status" value="1"/>
</dbReference>
<dbReference type="EC" id="3.6.1.23" evidence="6"/>
<name>A0A2G5B483_COERN</name>
<comment type="cofactor">
    <cofactor evidence="6">
        <name>Mg(2+)</name>
        <dbReference type="ChEBI" id="CHEBI:18420"/>
    </cofactor>
</comment>
<dbReference type="EMBL" id="KZ303526">
    <property type="protein sequence ID" value="PIA13814.1"/>
    <property type="molecule type" value="Genomic_DNA"/>
</dbReference>
<dbReference type="STRING" id="763665.A0A2G5B483"/>
<evidence type="ECO:0000256" key="6">
    <source>
        <dbReference type="RuleBase" id="RU367024"/>
    </source>
</evidence>
<accession>A0A2G5B483</accession>
<dbReference type="SUPFAM" id="SSF51283">
    <property type="entry name" value="dUTPase-like"/>
    <property type="match status" value="1"/>
</dbReference>
<dbReference type="InterPro" id="IPR036157">
    <property type="entry name" value="dUTPase-like_sf"/>
</dbReference>
<keyword evidence="4 6" id="KW-0378">Hydrolase</keyword>
<dbReference type="OrthoDB" id="10261072at2759"/>
<evidence type="ECO:0000256" key="2">
    <source>
        <dbReference type="ARBA" id="ARBA00006581"/>
    </source>
</evidence>
<dbReference type="Proteomes" id="UP000242474">
    <property type="component" value="Unassembled WGS sequence"/>
</dbReference>
<sequence>MVARWYTTIQEFNFGIEHCPGIEHILPDALSRLNVTTDVGQVWTADQHEVAVQFYQKHRGILPPHRAYAGDAGWDVHASADLIIRARCRKPVPTGLTVEIPEGCYLRAAPRSGLAIRGIDVAAGVIDASFRGEISVVLVNAAADDFRVNRGDRIAQLIFEFKIELPSATQVDQLNETERGSAGFGSSG</sequence>
<dbReference type="InterPro" id="IPR008181">
    <property type="entry name" value="dUTPase"/>
</dbReference>
<dbReference type="InterPro" id="IPR033704">
    <property type="entry name" value="dUTPase_trimeric"/>
</dbReference>
<evidence type="ECO:0000313" key="8">
    <source>
        <dbReference type="EMBL" id="PIA13814.1"/>
    </source>
</evidence>
<dbReference type="CDD" id="cd07557">
    <property type="entry name" value="trimeric_dUTPase"/>
    <property type="match status" value="1"/>
</dbReference>
<proteinExistence type="inferred from homology"/>
<keyword evidence="9" id="KW-1185">Reference proteome</keyword>
<organism evidence="8 9">
    <name type="scientific">Coemansia reversa (strain ATCC 12441 / NRRL 1564)</name>
    <dbReference type="NCBI Taxonomy" id="763665"/>
    <lineage>
        <taxon>Eukaryota</taxon>
        <taxon>Fungi</taxon>
        <taxon>Fungi incertae sedis</taxon>
        <taxon>Zoopagomycota</taxon>
        <taxon>Kickxellomycotina</taxon>
        <taxon>Kickxellomycetes</taxon>
        <taxon>Kickxellales</taxon>
        <taxon>Kickxellaceae</taxon>
        <taxon>Coemansia</taxon>
    </lineage>
</organism>
<evidence type="ECO:0000256" key="1">
    <source>
        <dbReference type="ARBA" id="ARBA00005142"/>
    </source>
</evidence>
<evidence type="ECO:0000256" key="3">
    <source>
        <dbReference type="ARBA" id="ARBA00011233"/>
    </source>
</evidence>
<dbReference type="GO" id="GO:0046081">
    <property type="term" value="P:dUTP catabolic process"/>
    <property type="evidence" value="ECO:0007669"/>
    <property type="project" value="UniProtKB-UniRule"/>
</dbReference>
<keyword evidence="6" id="KW-0479">Metal-binding</keyword>
<evidence type="ECO:0000259" key="7">
    <source>
        <dbReference type="Pfam" id="PF00692"/>
    </source>
</evidence>
<dbReference type="PANTHER" id="PTHR11241:SF0">
    <property type="entry name" value="DEOXYURIDINE 5'-TRIPHOSPHATE NUCLEOTIDOHYDROLASE"/>
    <property type="match status" value="1"/>
</dbReference>
<comment type="subunit">
    <text evidence="3 6">Homotrimer.</text>
</comment>
<feature type="non-terminal residue" evidence="8">
    <location>
        <position position="188"/>
    </location>
</feature>
<protein>
    <recommendedName>
        <fullName evidence="6">Deoxyuridine 5'-triphosphate nucleotidohydrolase</fullName>
        <shortName evidence="6">dUTPase</shortName>
        <ecNumber evidence="6">3.6.1.23</ecNumber>
    </recommendedName>
    <alternativeName>
        <fullName evidence="6">dUTP pyrophosphatase</fullName>
    </alternativeName>
</protein>
<dbReference type="AlphaFoldDB" id="A0A2G5B483"/>